<dbReference type="InterPro" id="IPR059120">
    <property type="entry name" value="Cullin-like_AB"/>
</dbReference>
<dbReference type="InterPro" id="IPR036390">
    <property type="entry name" value="WH_DNA-bd_sf"/>
</dbReference>
<dbReference type="InterPro" id="IPR001373">
    <property type="entry name" value="Cullin_N"/>
</dbReference>
<organism evidence="5 6">
    <name type="scientific">Blattamonas nauphoetae</name>
    <dbReference type="NCBI Taxonomy" id="2049346"/>
    <lineage>
        <taxon>Eukaryota</taxon>
        <taxon>Metamonada</taxon>
        <taxon>Preaxostyla</taxon>
        <taxon>Oxymonadida</taxon>
        <taxon>Blattamonas</taxon>
    </lineage>
</organism>
<dbReference type="InterPro" id="IPR045093">
    <property type="entry name" value="Cullin"/>
</dbReference>
<proteinExistence type="inferred from homology"/>
<comment type="caution">
    <text evidence="5">The sequence shown here is derived from an EMBL/GenBank/DDBJ whole genome shotgun (WGS) entry which is preliminary data.</text>
</comment>
<comment type="similarity">
    <text evidence="1 2 3">Belongs to the cullin family.</text>
</comment>
<gene>
    <name evidence="5" type="ORF">BLNAU_3740</name>
</gene>
<dbReference type="InterPro" id="IPR036317">
    <property type="entry name" value="Cullin_homology_sf"/>
</dbReference>
<dbReference type="Proteomes" id="UP001281761">
    <property type="component" value="Unassembled WGS sequence"/>
</dbReference>
<dbReference type="InterPro" id="IPR016158">
    <property type="entry name" value="Cullin_homology"/>
</dbReference>
<dbReference type="Gene3D" id="1.10.10.10">
    <property type="entry name" value="Winged helix-like DNA-binding domain superfamily/Winged helix DNA-binding domain"/>
    <property type="match status" value="1"/>
</dbReference>
<dbReference type="Gene3D" id="1.20.1310.10">
    <property type="entry name" value="Cullin Repeats"/>
    <property type="match status" value="4"/>
</dbReference>
<dbReference type="Pfam" id="PF10557">
    <property type="entry name" value="Cullin_Nedd8"/>
    <property type="match status" value="1"/>
</dbReference>
<dbReference type="SUPFAM" id="SSF75632">
    <property type="entry name" value="Cullin homology domain"/>
    <property type="match status" value="1"/>
</dbReference>
<evidence type="ECO:0000259" key="4">
    <source>
        <dbReference type="PROSITE" id="PS50069"/>
    </source>
</evidence>
<protein>
    <submittedName>
        <fullName evidence="5">Cullin C</fullName>
    </submittedName>
</protein>
<dbReference type="EMBL" id="JARBJD010000017">
    <property type="protein sequence ID" value="KAK2961294.1"/>
    <property type="molecule type" value="Genomic_DNA"/>
</dbReference>
<dbReference type="SMART" id="SM00182">
    <property type="entry name" value="CULLIN"/>
    <property type="match status" value="1"/>
</dbReference>
<dbReference type="SMART" id="SM00884">
    <property type="entry name" value="Cullin_Nedd8"/>
    <property type="match status" value="1"/>
</dbReference>
<dbReference type="InterPro" id="IPR019559">
    <property type="entry name" value="Cullin_neddylation_domain"/>
</dbReference>
<dbReference type="Pfam" id="PF26557">
    <property type="entry name" value="Cullin_AB"/>
    <property type="match status" value="1"/>
</dbReference>
<evidence type="ECO:0000313" key="5">
    <source>
        <dbReference type="EMBL" id="KAK2961294.1"/>
    </source>
</evidence>
<evidence type="ECO:0000256" key="3">
    <source>
        <dbReference type="RuleBase" id="RU003829"/>
    </source>
</evidence>
<dbReference type="Gene3D" id="3.30.230.130">
    <property type="entry name" value="Cullin, Chain C, Domain 2"/>
    <property type="match status" value="1"/>
</dbReference>
<evidence type="ECO:0000256" key="2">
    <source>
        <dbReference type="PROSITE-ProRule" id="PRU00330"/>
    </source>
</evidence>
<dbReference type="InterPro" id="IPR016159">
    <property type="entry name" value="Cullin_repeat-like_dom_sf"/>
</dbReference>
<dbReference type="PROSITE" id="PS50069">
    <property type="entry name" value="CULLIN_2"/>
    <property type="match status" value="1"/>
</dbReference>
<evidence type="ECO:0000313" key="6">
    <source>
        <dbReference type="Proteomes" id="UP001281761"/>
    </source>
</evidence>
<accession>A0ABQ9YCG4</accession>
<sequence>MKRYDQPAQTTQGWPTIESVLNQFFDDGQSTFYFEEIYRIVYHMCNKHEGKLLYENLQQFLRKRMEQQAASLPLAINDTWAVLAEQWQLLQSRLRLIRDIFIYLDRSYIAQHNIPNVYGMGIILFRQIVCDKLNIKPVGIDRALVEIDRERNGETIDAVSLRTFVKTILDLSVENMTYYKITFEGPYLESTRKFYEQEGDKITSMGLIDFIHRAERRLQEEVTRCTMMLSETTLPLVKQLVCDSLITKHIDTIINSPQGVRTMFEHQQTNELGCLYRILSSVENGIQPLLDEFTRFLERRGQEILTTAKEPEEFVERVIQLNKSALIIITSFSRTAVVDLDQQFDRRRKDAFTQFVNKNPKAPEMLAVSIRKEVDKPATDAREMEVAGRITDFIEVFKFIEDKDRFEAHYKHHLCRAFLLRKHLNNDAERLVLQKLQQVCGFQYTQKLEGMFSDIMISEDQAGGFESYYMQQRDHDQTLPGFSCAPIILTQAFWPVITPVSIRLPPDMERIIELYQNFYLRQHSERKIAWMHGLGMGDLRSYFGRTRYEIEVTTLQMGVLLLFNEKDMFTVTEINTRTQLDMQILFSVINSLAGKAKLLIVKTQDGSDPETAKGLLTLNKTDQVTVNTELTRKKKKFSVVAEMFSFFSPLKEDEEKVEKKVDETRTIELESTIMRIMKTRKTMPISELLSEVERQLTNRFKPTRRQISLRMDSLIERSYLNRNEEDRNNIDYQA</sequence>
<name>A0ABQ9YCG4_9EUKA</name>
<evidence type="ECO:0000256" key="1">
    <source>
        <dbReference type="ARBA" id="ARBA00006019"/>
    </source>
</evidence>
<dbReference type="SUPFAM" id="SSF74788">
    <property type="entry name" value="Cullin repeat-like"/>
    <property type="match status" value="1"/>
</dbReference>
<dbReference type="SUPFAM" id="SSF46785">
    <property type="entry name" value="Winged helix' DNA-binding domain"/>
    <property type="match status" value="1"/>
</dbReference>
<dbReference type="InterPro" id="IPR036388">
    <property type="entry name" value="WH-like_DNA-bd_sf"/>
</dbReference>
<feature type="domain" description="Cullin family profile" evidence="4">
    <location>
        <begin position="361"/>
        <end position="593"/>
    </location>
</feature>
<keyword evidence="6" id="KW-1185">Reference proteome</keyword>
<dbReference type="Pfam" id="PF00888">
    <property type="entry name" value="Cullin"/>
    <property type="match status" value="1"/>
</dbReference>
<dbReference type="PANTHER" id="PTHR11932">
    <property type="entry name" value="CULLIN"/>
    <property type="match status" value="1"/>
</dbReference>
<reference evidence="5 6" key="1">
    <citation type="journal article" date="2022" name="bioRxiv">
        <title>Genomics of Preaxostyla Flagellates Illuminates Evolutionary Transitions and the Path Towards Mitochondrial Loss.</title>
        <authorList>
            <person name="Novak L.V.F."/>
            <person name="Treitli S.C."/>
            <person name="Pyrih J."/>
            <person name="Halakuc P."/>
            <person name="Pipaliya S.V."/>
            <person name="Vacek V."/>
            <person name="Brzon O."/>
            <person name="Soukal P."/>
            <person name="Eme L."/>
            <person name="Dacks J.B."/>
            <person name="Karnkowska A."/>
            <person name="Elias M."/>
            <person name="Hampl V."/>
        </authorList>
    </citation>
    <scope>NUCLEOTIDE SEQUENCE [LARGE SCALE GENOMIC DNA]</scope>
    <source>
        <strain evidence="5">NAU3</strain>
        <tissue evidence="5">Gut</tissue>
    </source>
</reference>